<proteinExistence type="inferred from homology"/>
<keyword evidence="3" id="KW-0408">Iron</keyword>
<dbReference type="PANTHER" id="PTHR46663:SF3">
    <property type="entry name" value="SLL0267 PROTEIN"/>
    <property type="match status" value="1"/>
</dbReference>
<evidence type="ECO:0000313" key="7">
    <source>
        <dbReference type="Proteomes" id="UP000009374"/>
    </source>
</evidence>
<keyword evidence="7" id="KW-1185">Reference proteome</keyword>
<dbReference type="InterPro" id="IPR013656">
    <property type="entry name" value="PAS_4"/>
</dbReference>
<dbReference type="InterPro" id="IPR035965">
    <property type="entry name" value="PAS-like_dom_sf"/>
</dbReference>
<dbReference type="CDD" id="cd01949">
    <property type="entry name" value="GGDEF"/>
    <property type="match status" value="1"/>
</dbReference>
<dbReference type="PROSITE" id="PS50887">
    <property type="entry name" value="GGDEF"/>
    <property type="match status" value="1"/>
</dbReference>
<dbReference type="Proteomes" id="UP000009374">
    <property type="component" value="Unassembled WGS sequence"/>
</dbReference>
<dbReference type="InterPro" id="IPR035938">
    <property type="entry name" value="Hemerythrin-like_sf"/>
</dbReference>
<dbReference type="NCBIfam" id="TIGR02481">
    <property type="entry name" value="hemeryth_dom"/>
    <property type="match status" value="1"/>
</dbReference>
<dbReference type="InterPro" id="IPR029787">
    <property type="entry name" value="Nucleotide_cyclase"/>
</dbReference>
<dbReference type="Pfam" id="PF00990">
    <property type="entry name" value="GGDEF"/>
    <property type="match status" value="1"/>
</dbReference>
<dbReference type="InterPro" id="IPR000014">
    <property type="entry name" value="PAS"/>
</dbReference>
<organism evidence="6 7">
    <name type="scientific">Leptospirillum ferrodiazotrophum</name>
    <dbReference type="NCBI Taxonomy" id="412449"/>
    <lineage>
        <taxon>Bacteria</taxon>
        <taxon>Pseudomonadati</taxon>
        <taxon>Nitrospirota</taxon>
        <taxon>Nitrospiria</taxon>
        <taxon>Nitrospirales</taxon>
        <taxon>Nitrospiraceae</taxon>
        <taxon>Leptospirillum</taxon>
    </lineage>
</organism>
<dbReference type="InterPro" id="IPR043128">
    <property type="entry name" value="Rev_trsase/Diguanyl_cyclase"/>
</dbReference>
<evidence type="ECO:0000313" key="6">
    <source>
        <dbReference type="EMBL" id="EES51467.1"/>
    </source>
</evidence>
<dbReference type="Pfam" id="PF08448">
    <property type="entry name" value="PAS_4"/>
    <property type="match status" value="1"/>
</dbReference>
<dbReference type="GO" id="GO:0046872">
    <property type="term" value="F:metal ion binding"/>
    <property type="evidence" value="ECO:0007669"/>
    <property type="project" value="UniProtKB-KW"/>
</dbReference>
<keyword evidence="2" id="KW-0479">Metal-binding</keyword>
<dbReference type="InterPro" id="IPR012827">
    <property type="entry name" value="Hemerythrin_metal-bd"/>
</dbReference>
<dbReference type="Gene3D" id="1.20.120.50">
    <property type="entry name" value="Hemerythrin-like"/>
    <property type="match status" value="1"/>
</dbReference>
<dbReference type="CDD" id="cd00130">
    <property type="entry name" value="PAS"/>
    <property type="match status" value="1"/>
</dbReference>
<comment type="similarity">
    <text evidence="1">Belongs to the hemerythrin family.</text>
</comment>
<name>C6I0Z3_9BACT</name>
<dbReference type="EMBL" id="GG693889">
    <property type="protein sequence ID" value="EES51467.1"/>
    <property type="molecule type" value="Genomic_DNA"/>
</dbReference>
<dbReference type="PROSITE" id="PS50112">
    <property type="entry name" value="PAS"/>
    <property type="match status" value="1"/>
</dbReference>
<dbReference type="InterPro" id="IPR000160">
    <property type="entry name" value="GGDEF_dom"/>
</dbReference>
<dbReference type="NCBIfam" id="TIGR00229">
    <property type="entry name" value="sensory_box"/>
    <property type="match status" value="1"/>
</dbReference>
<dbReference type="SUPFAM" id="SSF55073">
    <property type="entry name" value="Nucleotide cyclase"/>
    <property type="match status" value="1"/>
</dbReference>
<accession>C6I0Z3</accession>
<dbReference type="Gene3D" id="3.30.450.20">
    <property type="entry name" value="PAS domain"/>
    <property type="match status" value="1"/>
</dbReference>
<dbReference type="SUPFAM" id="SSF47188">
    <property type="entry name" value="Hemerythrin-like"/>
    <property type="match status" value="1"/>
</dbReference>
<feature type="domain" description="GGDEF" evidence="5">
    <location>
        <begin position="362"/>
        <end position="510"/>
    </location>
</feature>
<dbReference type="PANTHER" id="PTHR46663">
    <property type="entry name" value="DIGUANYLATE CYCLASE DGCT-RELATED"/>
    <property type="match status" value="1"/>
</dbReference>
<protein>
    <submittedName>
        <fullName evidence="6">Diguanylate cyclase with PAS/PAC sensor</fullName>
    </submittedName>
</protein>
<dbReference type="Pfam" id="PF01814">
    <property type="entry name" value="Hemerythrin"/>
    <property type="match status" value="1"/>
</dbReference>
<evidence type="ECO:0000259" key="5">
    <source>
        <dbReference type="PROSITE" id="PS50887"/>
    </source>
</evidence>
<sequence>MEKRATTESTALPSDILPQVFFWNENFETGFEEIDHQHRGLVELVNRLPALSRGVPGAPALAEVLSELRAYAALHFSTEEALWESLPYEDPLIHYLQLHEKEHRDFTRKVAEMGQSTAPETVGEIVHFLTHWLARHILEADRRMAFVLKGVKKRLSLREAMAAAEGELDLTETFTRTVLSMYDQVVDQALRLMEEMARRKAAESSLRLFGQVFMSVRDGILLLDPDGLIVDANPAFCRRLLVRREDLVGRSIFSPSPSLLDPASLSQAFQKAKETGHFSGTILIPREEGEADTLWASLSPVLGETGETSHLTAIFSPVGELLKENEVLSATANQDPLTGIPNRRLFNDRFGRALREAVSGGQRGALILIDLDHFKALNDLWGHPAGDQILQAAARRLREAVRQSDTGARLGGDEFAAILSGLHPEREVATLEAQAAAEKIRLALSRPYEISVPCEGGGEDSFLHSCPPSLGVVLFGGESLDEEKKVFEAGDRALYQAKHAGGNAVMMAEEPELEGKHEA</sequence>
<evidence type="ECO:0000256" key="1">
    <source>
        <dbReference type="ARBA" id="ARBA00010587"/>
    </source>
</evidence>
<dbReference type="NCBIfam" id="TIGR00254">
    <property type="entry name" value="GGDEF"/>
    <property type="match status" value="1"/>
</dbReference>
<dbReference type="InterPro" id="IPR012312">
    <property type="entry name" value="Hemerythrin-like"/>
</dbReference>
<gene>
    <name evidence="6" type="ORF">UBAL3_96120011</name>
</gene>
<evidence type="ECO:0000259" key="4">
    <source>
        <dbReference type="PROSITE" id="PS50112"/>
    </source>
</evidence>
<dbReference type="InterPro" id="IPR052163">
    <property type="entry name" value="DGC-Regulatory_Protein"/>
</dbReference>
<dbReference type="SMART" id="SM00091">
    <property type="entry name" value="PAS"/>
    <property type="match status" value="1"/>
</dbReference>
<feature type="domain" description="PAS" evidence="4">
    <location>
        <begin position="205"/>
        <end position="253"/>
    </location>
</feature>
<dbReference type="AlphaFoldDB" id="C6I0Z3"/>
<dbReference type="NCBIfam" id="NF033749">
    <property type="entry name" value="bact_hemeryth"/>
    <property type="match status" value="1"/>
</dbReference>
<evidence type="ECO:0000256" key="3">
    <source>
        <dbReference type="ARBA" id="ARBA00023004"/>
    </source>
</evidence>
<evidence type="ECO:0000256" key="2">
    <source>
        <dbReference type="ARBA" id="ARBA00022723"/>
    </source>
</evidence>
<dbReference type="SUPFAM" id="SSF55785">
    <property type="entry name" value="PYP-like sensor domain (PAS domain)"/>
    <property type="match status" value="1"/>
</dbReference>
<dbReference type="SMART" id="SM00267">
    <property type="entry name" value="GGDEF"/>
    <property type="match status" value="1"/>
</dbReference>
<dbReference type="CDD" id="cd12107">
    <property type="entry name" value="Hemerythrin"/>
    <property type="match status" value="1"/>
</dbReference>
<reference evidence="6 7" key="1">
    <citation type="journal article" date="2009" name="Appl. Environ. Microbiol.">
        <title>Community genomic and proteomic analyses of chemoautotrophic iron-oxidizing "Leptospirillum rubarum" (Group II) and "Leptospirillum ferrodiazotrophum" (Group III) bacteria in acid mine drainage biofilms.</title>
        <authorList>
            <person name="Goltsman D.S."/>
            <person name="Denef V.J."/>
            <person name="Singer S.W."/>
            <person name="VerBerkmoes N.C."/>
            <person name="Lefsrud M."/>
            <person name="Mueller R.S."/>
            <person name="Dick G.J."/>
            <person name="Sun C.L."/>
            <person name="Wheeler K.E."/>
            <person name="Zemla A."/>
            <person name="Baker B.J."/>
            <person name="Hauser L."/>
            <person name="Land M."/>
            <person name="Shah M.B."/>
            <person name="Thelen M.P."/>
            <person name="Hettich R.L."/>
            <person name="Banfield J.F."/>
        </authorList>
    </citation>
    <scope>NUCLEOTIDE SEQUENCE [LARGE SCALE GENOMIC DNA]</scope>
</reference>
<dbReference type="Gene3D" id="3.30.70.270">
    <property type="match status" value="1"/>
</dbReference>